<reference evidence="7 8" key="1">
    <citation type="submission" date="2015-12" db="EMBL/GenBank/DDBJ databases">
        <title>The genome of Folsomia candida.</title>
        <authorList>
            <person name="Faddeeva A."/>
            <person name="Derks M.F."/>
            <person name="Anvar Y."/>
            <person name="Smit S."/>
            <person name="Van Straalen N."/>
            <person name="Roelofs D."/>
        </authorList>
    </citation>
    <scope>NUCLEOTIDE SEQUENCE [LARGE SCALE GENOMIC DNA]</scope>
    <source>
        <strain evidence="7 8">VU population</strain>
        <tissue evidence="7">Whole body</tissue>
    </source>
</reference>
<feature type="compositionally biased region" description="Low complexity" evidence="5">
    <location>
        <begin position="279"/>
        <end position="289"/>
    </location>
</feature>
<feature type="coiled-coil region" evidence="4">
    <location>
        <begin position="13"/>
        <end position="54"/>
    </location>
</feature>
<sequence length="406" mass="44134">MFLIQKYTQYKAAQAEQQKRKVTEKELAQLNHKIDKLLSKLDEHESETADTQDDECVVCVNAKATMQTYPCGHRVVCRKCFVKTIQMAVAQRLLPLRCVVCRAKILRLKHACTGPLPSSASQYTIGSQWYHVPSASLYSVSSTMSAVSGISGVSSASSCSSGSSYKTCASSFSSASLKKRSYTKQGYQPLRTSSPSPSRSPTRGSGISTKFTPPPPPSGKPKEEQTKCKSPENMDGSELPVTTTNNQNVTGKGKLSLIQEFQREFRNGKSKIANERKGSAGSQRSGSGSTRIKCARLLVNQAYPTHEFGAASDHGRSTLSMSKNYSGGGGNIGFRRATPPPTSQSCHSFRRLSRHDAVAPTTAVSSSSSFKKGSLRTIRDEDIQAKSDRPLALSKVDEVKMVNMKH</sequence>
<dbReference type="InterPro" id="IPR001841">
    <property type="entry name" value="Znf_RING"/>
</dbReference>
<evidence type="ECO:0000259" key="6">
    <source>
        <dbReference type="PROSITE" id="PS50089"/>
    </source>
</evidence>
<protein>
    <submittedName>
        <fullName evidence="7">E3 ubiquitin-protein ligase ORTHRUS 1</fullName>
    </submittedName>
</protein>
<evidence type="ECO:0000313" key="8">
    <source>
        <dbReference type="Proteomes" id="UP000198287"/>
    </source>
</evidence>
<feature type="region of interest" description="Disordered" evidence="5">
    <location>
        <begin position="269"/>
        <end position="289"/>
    </location>
</feature>
<feature type="region of interest" description="Disordered" evidence="5">
    <location>
        <begin position="183"/>
        <end position="251"/>
    </location>
</feature>
<feature type="compositionally biased region" description="Low complexity" evidence="5">
    <location>
        <begin position="191"/>
        <end position="209"/>
    </location>
</feature>
<keyword evidence="4" id="KW-0175">Coiled coil</keyword>
<keyword evidence="1 3" id="KW-0863">Zinc-finger</keyword>
<evidence type="ECO:0000313" key="7">
    <source>
        <dbReference type="EMBL" id="OXA58106.1"/>
    </source>
</evidence>
<name>A0A226ENG0_FOLCA</name>
<feature type="compositionally biased region" description="Basic and acidic residues" evidence="5">
    <location>
        <begin position="269"/>
        <end position="278"/>
    </location>
</feature>
<dbReference type="EMBL" id="LNIX01000003">
    <property type="protein sequence ID" value="OXA58106.1"/>
    <property type="molecule type" value="Genomic_DNA"/>
</dbReference>
<evidence type="ECO:0000256" key="5">
    <source>
        <dbReference type="SAM" id="MobiDB-lite"/>
    </source>
</evidence>
<organism evidence="7 8">
    <name type="scientific">Folsomia candida</name>
    <name type="common">Springtail</name>
    <dbReference type="NCBI Taxonomy" id="158441"/>
    <lineage>
        <taxon>Eukaryota</taxon>
        <taxon>Metazoa</taxon>
        <taxon>Ecdysozoa</taxon>
        <taxon>Arthropoda</taxon>
        <taxon>Hexapoda</taxon>
        <taxon>Collembola</taxon>
        <taxon>Entomobryomorpha</taxon>
        <taxon>Isotomoidea</taxon>
        <taxon>Isotomidae</taxon>
        <taxon>Proisotominae</taxon>
        <taxon>Folsomia</taxon>
    </lineage>
</organism>
<dbReference type="PROSITE" id="PS50089">
    <property type="entry name" value="ZF_RING_2"/>
    <property type="match status" value="1"/>
</dbReference>
<dbReference type="Pfam" id="PF13920">
    <property type="entry name" value="zf-C3HC4_3"/>
    <property type="match status" value="1"/>
</dbReference>
<keyword evidence="2" id="KW-0862">Zinc</keyword>
<accession>A0A226ENG0</accession>
<dbReference type="STRING" id="158441.A0A226ENG0"/>
<comment type="caution">
    <text evidence="7">The sequence shown here is derived from an EMBL/GenBank/DDBJ whole genome shotgun (WGS) entry which is preliminary data.</text>
</comment>
<gene>
    <name evidence="7" type="ORF">Fcan01_08004</name>
</gene>
<dbReference type="Proteomes" id="UP000198287">
    <property type="component" value="Unassembled WGS sequence"/>
</dbReference>
<evidence type="ECO:0000256" key="3">
    <source>
        <dbReference type="PROSITE-ProRule" id="PRU00175"/>
    </source>
</evidence>
<evidence type="ECO:0000256" key="2">
    <source>
        <dbReference type="ARBA" id="ARBA00022833"/>
    </source>
</evidence>
<keyword evidence="1 3" id="KW-0479">Metal-binding</keyword>
<dbReference type="Gene3D" id="3.30.40.10">
    <property type="entry name" value="Zinc/RING finger domain, C3HC4 (zinc finger)"/>
    <property type="match status" value="1"/>
</dbReference>
<feature type="compositionally biased region" description="Basic and acidic residues" evidence="5">
    <location>
        <begin position="220"/>
        <end position="232"/>
    </location>
</feature>
<evidence type="ECO:0000256" key="4">
    <source>
        <dbReference type="SAM" id="Coils"/>
    </source>
</evidence>
<dbReference type="OrthoDB" id="6381204at2759"/>
<proteinExistence type="predicted"/>
<evidence type="ECO:0000256" key="1">
    <source>
        <dbReference type="ARBA" id="ARBA00022771"/>
    </source>
</evidence>
<dbReference type="InterPro" id="IPR013083">
    <property type="entry name" value="Znf_RING/FYVE/PHD"/>
</dbReference>
<dbReference type="AlphaFoldDB" id="A0A226ENG0"/>
<feature type="compositionally biased region" description="Polar residues" evidence="5">
    <location>
        <begin position="240"/>
        <end position="250"/>
    </location>
</feature>
<dbReference type="SUPFAM" id="SSF57850">
    <property type="entry name" value="RING/U-box"/>
    <property type="match status" value="1"/>
</dbReference>
<keyword evidence="8" id="KW-1185">Reference proteome</keyword>
<feature type="domain" description="RING-type" evidence="6">
    <location>
        <begin position="56"/>
        <end position="102"/>
    </location>
</feature>
<dbReference type="GO" id="GO:0008270">
    <property type="term" value="F:zinc ion binding"/>
    <property type="evidence" value="ECO:0007669"/>
    <property type="project" value="UniProtKB-KW"/>
</dbReference>